<keyword evidence="3" id="KW-1185">Reference proteome</keyword>
<sequence length="216" mass="25293">MKKNILLSFGCWMMLIPSVVYANEKTHPLTQKINPSYNPSTEARIRLYGQNGKKIYFQHRYECETQSKPMREYLSREEGTWTALKAMARINLNYSIGMPRTPLQKQVEGSLNTYQMVSYHEYVVAAKQPVSLYGFIIDSRPQQDSTHSAQLIQSCDHAQGFFIPQPGHSYEISGEKRNDQCIFKVYDLDENQFVQMTQHAYQCPSKPRWKFWEKDE</sequence>
<feature type="signal peptide" evidence="1">
    <location>
        <begin position="1"/>
        <end position="22"/>
    </location>
</feature>
<proteinExistence type="predicted"/>
<reference evidence="2 3" key="1">
    <citation type="submission" date="2023-07" db="EMBL/GenBank/DDBJ databases">
        <title>Functional and genomic diversity of the sorghum phyllosphere microbiome.</title>
        <authorList>
            <person name="Shade A."/>
        </authorList>
    </citation>
    <scope>NUCLEOTIDE SEQUENCE [LARGE SCALE GENOMIC DNA]</scope>
    <source>
        <strain evidence="2 3">SORGH_AS_0887</strain>
    </source>
</reference>
<gene>
    <name evidence="2" type="ORF">QE380_002796</name>
</gene>
<organism evidence="2 3">
    <name type="scientific">Acinetobacter baylyi</name>
    <dbReference type="NCBI Taxonomy" id="202950"/>
    <lineage>
        <taxon>Bacteria</taxon>
        <taxon>Pseudomonadati</taxon>
        <taxon>Pseudomonadota</taxon>
        <taxon>Gammaproteobacteria</taxon>
        <taxon>Moraxellales</taxon>
        <taxon>Moraxellaceae</taxon>
        <taxon>Acinetobacter</taxon>
    </lineage>
</organism>
<protein>
    <submittedName>
        <fullName evidence="2">Uncharacterized protein</fullName>
    </submittedName>
</protein>
<dbReference type="RefSeq" id="WP_307004396.1">
    <property type="nucleotide sequence ID" value="NZ_JAUTBK010000002.1"/>
</dbReference>
<evidence type="ECO:0000313" key="2">
    <source>
        <dbReference type="EMBL" id="MDQ1209873.1"/>
    </source>
</evidence>
<comment type="caution">
    <text evidence="2">The sequence shown here is derived from an EMBL/GenBank/DDBJ whole genome shotgun (WGS) entry which is preliminary data.</text>
</comment>
<accession>A0ABU0V020</accession>
<dbReference type="Proteomes" id="UP001233360">
    <property type="component" value="Unassembled WGS sequence"/>
</dbReference>
<feature type="chain" id="PRO_5047021726" evidence="1">
    <location>
        <begin position="23"/>
        <end position="216"/>
    </location>
</feature>
<evidence type="ECO:0000313" key="3">
    <source>
        <dbReference type="Proteomes" id="UP001233360"/>
    </source>
</evidence>
<keyword evidence="1" id="KW-0732">Signal</keyword>
<dbReference type="EMBL" id="JAUTBK010000002">
    <property type="protein sequence ID" value="MDQ1209873.1"/>
    <property type="molecule type" value="Genomic_DNA"/>
</dbReference>
<name>A0ABU0V020_ACIBI</name>
<evidence type="ECO:0000256" key="1">
    <source>
        <dbReference type="SAM" id="SignalP"/>
    </source>
</evidence>